<dbReference type="Pfam" id="PF00258">
    <property type="entry name" value="Flavodoxin_1"/>
    <property type="match status" value="1"/>
</dbReference>
<dbReference type="AlphaFoldDB" id="A0A1F5RET1"/>
<dbReference type="InterPro" id="IPR001279">
    <property type="entry name" value="Metallo-B-lactamas"/>
</dbReference>
<dbReference type="PANTHER" id="PTHR43717">
    <property type="entry name" value="ANAEROBIC NITRIC OXIDE REDUCTASE FLAVORUBREDOXIN"/>
    <property type="match status" value="1"/>
</dbReference>
<dbReference type="PANTHER" id="PTHR43717:SF1">
    <property type="entry name" value="ANAEROBIC NITRIC OXIDE REDUCTASE FLAVORUBREDOXIN"/>
    <property type="match status" value="1"/>
</dbReference>
<dbReference type="PIRSF" id="PIRSF005243">
    <property type="entry name" value="ROO"/>
    <property type="match status" value="1"/>
</dbReference>
<keyword evidence="3" id="KW-0378">Hydrolase</keyword>
<dbReference type="GO" id="GO:0010181">
    <property type="term" value="F:FMN binding"/>
    <property type="evidence" value="ECO:0007669"/>
    <property type="project" value="InterPro"/>
</dbReference>
<organism evidence="3 4">
    <name type="scientific">Candidatus Edwardsbacteria bacterium GWF2_54_11</name>
    <dbReference type="NCBI Taxonomy" id="1817851"/>
    <lineage>
        <taxon>Bacteria</taxon>
        <taxon>Candidatus Edwardsiibacteriota</taxon>
    </lineage>
</organism>
<feature type="domain" description="Flavodoxin-like" evidence="2">
    <location>
        <begin position="246"/>
        <end position="383"/>
    </location>
</feature>
<dbReference type="EMBL" id="MFFM01000027">
    <property type="protein sequence ID" value="OGF12980.1"/>
    <property type="molecule type" value="Genomic_DNA"/>
</dbReference>
<evidence type="ECO:0000313" key="4">
    <source>
        <dbReference type="Proteomes" id="UP000177230"/>
    </source>
</evidence>
<dbReference type="GO" id="GO:0016787">
    <property type="term" value="F:hydrolase activity"/>
    <property type="evidence" value="ECO:0007669"/>
    <property type="project" value="UniProtKB-KW"/>
</dbReference>
<name>A0A1F5RET1_9BACT</name>
<dbReference type="GO" id="GO:0046872">
    <property type="term" value="F:metal ion binding"/>
    <property type="evidence" value="ECO:0007669"/>
    <property type="project" value="InterPro"/>
</dbReference>
<dbReference type="InterPro" id="IPR029039">
    <property type="entry name" value="Flavoprotein-like_sf"/>
</dbReference>
<dbReference type="Proteomes" id="UP000177230">
    <property type="component" value="Unassembled WGS sequence"/>
</dbReference>
<dbReference type="GO" id="GO:0009055">
    <property type="term" value="F:electron transfer activity"/>
    <property type="evidence" value="ECO:0007669"/>
    <property type="project" value="InterPro"/>
</dbReference>
<dbReference type="GO" id="GO:0016491">
    <property type="term" value="F:oxidoreductase activity"/>
    <property type="evidence" value="ECO:0007669"/>
    <property type="project" value="InterPro"/>
</dbReference>
<dbReference type="Gene3D" id="3.60.15.10">
    <property type="entry name" value="Ribonuclease Z/Hydroxyacylglutathione hydrolase-like"/>
    <property type="match status" value="1"/>
</dbReference>
<dbReference type="Gene3D" id="3.40.50.360">
    <property type="match status" value="1"/>
</dbReference>
<dbReference type="InterPro" id="IPR045761">
    <property type="entry name" value="ODP_dom"/>
</dbReference>
<sequence length="392" mass="43675">MIRELKKNIYAVGVQDWDRRLFDELIPLPHGTSYNSYLIKGSQKTALVDSVDPAKYDELLANLAEHDVKQLDYIICNHAEQDHSGSIGFLAEKYPQAVVVTNQKCQGFLIDLLHIPEGRFQVVRDGETLSLGDKTVEFILAPWVHWPETMFSYLREDKVLFSGDFLGSHLATTDIFACDDTVLEGAKRYYAEIMMPFRPSIVKHLQKLDSMDLELIAPTHGPVYKKPFHIVEAYRDWSSENVKNEVVISWVSMHGSTEAMVKHLTEALVKKGIAVKPFNLTKTDLGELAASLVDAATVILATSTVLVGPHPQGLYAAALVGALRPKTKFLGIIGSYGWGSKAVETIKSLLTNVKAELLEPVYIKGAPRKEDFEALDKLAEAVFEKHRSLGLL</sequence>
<dbReference type="InterPro" id="IPR008254">
    <property type="entry name" value="Flavodoxin/NO_synth"/>
</dbReference>
<gene>
    <name evidence="3" type="ORF">A2024_01765</name>
</gene>
<evidence type="ECO:0000259" key="2">
    <source>
        <dbReference type="PROSITE" id="PS50902"/>
    </source>
</evidence>
<dbReference type="SUPFAM" id="SSF52218">
    <property type="entry name" value="Flavoproteins"/>
    <property type="match status" value="1"/>
</dbReference>
<dbReference type="SUPFAM" id="SSF56281">
    <property type="entry name" value="Metallo-hydrolase/oxidoreductase"/>
    <property type="match status" value="1"/>
</dbReference>
<proteinExistence type="inferred from homology"/>
<comment type="similarity">
    <text evidence="1">In the N-terminal section; belongs to the zinc metallo-hydrolase group 3 family.</text>
</comment>
<evidence type="ECO:0000313" key="3">
    <source>
        <dbReference type="EMBL" id="OGF12980.1"/>
    </source>
</evidence>
<comment type="caution">
    <text evidence="3">The sequence shown here is derived from an EMBL/GenBank/DDBJ whole genome shotgun (WGS) entry which is preliminary data.</text>
</comment>
<reference evidence="3 4" key="1">
    <citation type="journal article" date="2016" name="Nat. Commun.">
        <title>Thousands of microbial genomes shed light on interconnected biogeochemical processes in an aquifer system.</title>
        <authorList>
            <person name="Anantharaman K."/>
            <person name="Brown C.T."/>
            <person name="Hug L.A."/>
            <person name="Sharon I."/>
            <person name="Castelle C.J."/>
            <person name="Probst A.J."/>
            <person name="Thomas B.C."/>
            <person name="Singh A."/>
            <person name="Wilkins M.J."/>
            <person name="Karaoz U."/>
            <person name="Brodie E.L."/>
            <person name="Williams K.H."/>
            <person name="Hubbard S.S."/>
            <person name="Banfield J.F."/>
        </authorList>
    </citation>
    <scope>NUCLEOTIDE SEQUENCE [LARGE SCALE GENOMIC DNA]</scope>
</reference>
<dbReference type="Pfam" id="PF19583">
    <property type="entry name" value="ODP"/>
    <property type="match status" value="1"/>
</dbReference>
<evidence type="ECO:0000256" key="1">
    <source>
        <dbReference type="ARBA" id="ARBA00007121"/>
    </source>
</evidence>
<dbReference type="InterPro" id="IPR036866">
    <property type="entry name" value="RibonucZ/Hydroxyglut_hydro"/>
</dbReference>
<protein>
    <submittedName>
        <fullName evidence="3">MBL fold hydrolase</fullName>
    </submittedName>
</protein>
<accession>A0A1F5RET1</accession>
<dbReference type="CDD" id="cd07709">
    <property type="entry name" value="flavodiiron_proteins_MBL-fold"/>
    <property type="match status" value="1"/>
</dbReference>
<dbReference type="InterPro" id="IPR016440">
    <property type="entry name" value="Rubredoxin-O_OxRdtase"/>
</dbReference>
<dbReference type="SMART" id="SM00849">
    <property type="entry name" value="Lactamase_B"/>
    <property type="match status" value="1"/>
</dbReference>
<dbReference type="PROSITE" id="PS50902">
    <property type="entry name" value="FLAVODOXIN_LIKE"/>
    <property type="match status" value="1"/>
</dbReference>